<dbReference type="AlphaFoldDB" id="A0A0E9R6R7"/>
<organism evidence="1">
    <name type="scientific">Anguilla anguilla</name>
    <name type="common">European freshwater eel</name>
    <name type="synonym">Muraena anguilla</name>
    <dbReference type="NCBI Taxonomy" id="7936"/>
    <lineage>
        <taxon>Eukaryota</taxon>
        <taxon>Metazoa</taxon>
        <taxon>Chordata</taxon>
        <taxon>Craniata</taxon>
        <taxon>Vertebrata</taxon>
        <taxon>Euteleostomi</taxon>
        <taxon>Actinopterygii</taxon>
        <taxon>Neopterygii</taxon>
        <taxon>Teleostei</taxon>
        <taxon>Anguilliformes</taxon>
        <taxon>Anguillidae</taxon>
        <taxon>Anguilla</taxon>
    </lineage>
</organism>
<evidence type="ECO:0000313" key="1">
    <source>
        <dbReference type="EMBL" id="JAH24462.1"/>
    </source>
</evidence>
<reference evidence="1" key="1">
    <citation type="submission" date="2014-11" db="EMBL/GenBank/DDBJ databases">
        <authorList>
            <person name="Amaro Gonzalez C."/>
        </authorList>
    </citation>
    <scope>NUCLEOTIDE SEQUENCE</scope>
</reference>
<reference evidence="1" key="2">
    <citation type="journal article" date="2015" name="Fish Shellfish Immunol.">
        <title>Early steps in the European eel (Anguilla anguilla)-Vibrio vulnificus interaction in the gills: Role of the RtxA13 toxin.</title>
        <authorList>
            <person name="Callol A."/>
            <person name="Pajuelo D."/>
            <person name="Ebbesson L."/>
            <person name="Teles M."/>
            <person name="MacKenzie S."/>
            <person name="Amaro C."/>
        </authorList>
    </citation>
    <scope>NUCLEOTIDE SEQUENCE</scope>
</reference>
<sequence>MLSVLAKRPGLFLDGFGGGSLKVNLESKYRVDRARSLFISTSCSFSILWTALSLHTSSVKVGLSRGS</sequence>
<proteinExistence type="predicted"/>
<protein>
    <submittedName>
        <fullName evidence="1">Uncharacterized protein</fullName>
    </submittedName>
</protein>
<dbReference type="EMBL" id="GBXM01084115">
    <property type="protein sequence ID" value="JAH24462.1"/>
    <property type="molecule type" value="Transcribed_RNA"/>
</dbReference>
<name>A0A0E9R6R7_ANGAN</name>
<accession>A0A0E9R6R7</accession>